<sequence length="157" mass="18173">MDIVAQWVRVSWTKQSRGGHHAARRNALPTAFTLPQHHAPLTHEVTMHEHDGFQPAISLHYGIPSCGGVQLSHTEDQVRVELIPTAWGMPRRHRRPPAVRLPRGQWLRWQINYRFAHHCTGDWLYRLDTLNIAHGPVPVDVFLTEPHQSIDERAYLR</sequence>
<gene>
    <name evidence="1" type="ORF">GA0070623_5258</name>
</gene>
<dbReference type="EMBL" id="LT607752">
    <property type="protein sequence ID" value="SCG80890.1"/>
    <property type="molecule type" value="Genomic_DNA"/>
</dbReference>
<protein>
    <submittedName>
        <fullName evidence="1">Uncharacterized protein</fullName>
    </submittedName>
</protein>
<dbReference type="OrthoDB" id="3295282at2"/>
<dbReference type="Proteomes" id="UP000198226">
    <property type="component" value="Chromosome I"/>
</dbReference>
<accession>A0A120F988</accession>
<keyword evidence="2" id="KW-1185">Reference proteome</keyword>
<name>A0A120F988_9ACTN</name>
<organism evidence="1 2">
    <name type="scientific">Micromonospora rifamycinica</name>
    <dbReference type="NCBI Taxonomy" id="291594"/>
    <lineage>
        <taxon>Bacteria</taxon>
        <taxon>Bacillati</taxon>
        <taxon>Actinomycetota</taxon>
        <taxon>Actinomycetes</taxon>
        <taxon>Micromonosporales</taxon>
        <taxon>Micromonosporaceae</taxon>
        <taxon>Micromonospora</taxon>
    </lineage>
</organism>
<evidence type="ECO:0000313" key="1">
    <source>
        <dbReference type="EMBL" id="SCG80890.1"/>
    </source>
</evidence>
<proteinExistence type="predicted"/>
<dbReference type="AlphaFoldDB" id="A0A120F988"/>
<reference evidence="2" key="1">
    <citation type="submission" date="2016-06" db="EMBL/GenBank/DDBJ databases">
        <authorList>
            <person name="Varghese N."/>
            <person name="Submissions Spin"/>
        </authorList>
    </citation>
    <scope>NUCLEOTIDE SEQUENCE [LARGE SCALE GENOMIC DNA]</scope>
    <source>
        <strain evidence="2">DSM 44983</strain>
    </source>
</reference>
<dbReference type="RefSeq" id="WP_067305956.1">
    <property type="nucleotide sequence ID" value="NZ_LRMV01000037.1"/>
</dbReference>
<evidence type="ECO:0000313" key="2">
    <source>
        <dbReference type="Proteomes" id="UP000198226"/>
    </source>
</evidence>